<feature type="chain" id="PRO_5042899676" evidence="1">
    <location>
        <begin position="24"/>
        <end position="129"/>
    </location>
</feature>
<dbReference type="EMBL" id="WIXE01003588">
    <property type="protein sequence ID" value="KAK5983803.1"/>
    <property type="molecule type" value="Genomic_DNA"/>
</dbReference>
<accession>A0AAN8G924</accession>
<evidence type="ECO:0000256" key="1">
    <source>
        <dbReference type="SAM" id="SignalP"/>
    </source>
</evidence>
<organism evidence="2 3">
    <name type="scientific">Trichostrongylus colubriformis</name>
    <name type="common">Black scour worm</name>
    <dbReference type="NCBI Taxonomy" id="6319"/>
    <lineage>
        <taxon>Eukaryota</taxon>
        <taxon>Metazoa</taxon>
        <taxon>Ecdysozoa</taxon>
        <taxon>Nematoda</taxon>
        <taxon>Chromadorea</taxon>
        <taxon>Rhabditida</taxon>
        <taxon>Rhabditina</taxon>
        <taxon>Rhabditomorpha</taxon>
        <taxon>Strongyloidea</taxon>
        <taxon>Trichostrongylidae</taxon>
        <taxon>Trichostrongylus</taxon>
    </lineage>
</organism>
<keyword evidence="3" id="KW-1185">Reference proteome</keyword>
<reference evidence="2 3" key="1">
    <citation type="submission" date="2019-10" db="EMBL/GenBank/DDBJ databases">
        <title>Assembly and Annotation for the nematode Trichostrongylus colubriformis.</title>
        <authorList>
            <person name="Martin J."/>
        </authorList>
    </citation>
    <scope>NUCLEOTIDE SEQUENCE [LARGE SCALE GENOMIC DNA]</scope>
    <source>
        <strain evidence="2">G859</strain>
        <tissue evidence="2">Whole worm</tissue>
    </source>
</reference>
<dbReference type="Proteomes" id="UP001331761">
    <property type="component" value="Unassembled WGS sequence"/>
</dbReference>
<comment type="caution">
    <text evidence="2">The sequence shown here is derived from an EMBL/GenBank/DDBJ whole genome shotgun (WGS) entry which is preliminary data.</text>
</comment>
<proteinExistence type="predicted"/>
<gene>
    <name evidence="2" type="ORF">GCK32_016828</name>
</gene>
<sequence length="129" mass="13702">MACPFTTHLRLLIMGVTILYACAQSADTFDEADDYAQGKLPETEDQGKQESVARGWRVQTRIPQTGGVDAKTVLSQGGSIQTKVDQSGGNGTKTEVIAIGEVVAEPPESVLHLLDLLNLQISSSPCSSL</sequence>
<evidence type="ECO:0000313" key="2">
    <source>
        <dbReference type="EMBL" id="KAK5983803.1"/>
    </source>
</evidence>
<keyword evidence="1" id="KW-0732">Signal</keyword>
<evidence type="ECO:0000313" key="3">
    <source>
        <dbReference type="Proteomes" id="UP001331761"/>
    </source>
</evidence>
<name>A0AAN8G924_TRICO</name>
<dbReference type="AlphaFoldDB" id="A0AAN8G924"/>
<protein>
    <submittedName>
        <fullName evidence="2">Uncharacterized protein</fullName>
    </submittedName>
</protein>
<feature type="signal peptide" evidence="1">
    <location>
        <begin position="1"/>
        <end position="23"/>
    </location>
</feature>